<evidence type="ECO:0000256" key="3">
    <source>
        <dbReference type="ARBA" id="ARBA00023274"/>
    </source>
</evidence>
<dbReference type="GO" id="GO:0006412">
    <property type="term" value="P:translation"/>
    <property type="evidence" value="ECO:0007669"/>
    <property type="project" value="InterPro"/>
</dbReference>
<dbReference type="PANTHER" id="PTHR15893:SF0">
    <property type="entry name" value="LARGE RIBOSOMAL SUBUNIT PROTEIN BL27M"/>
    <property type="match status" value="1"/>
</dbReference>
<evidence type="ECO:0000313" key="7">
    <source>
        <dbReference type="EMBL" id="AWM35781.1"/>
    </source>
</evidence>
<keyword evidence="3" id="KW-0687">Ribonucleoprotein</keyword>
<gene>
    <name evidence="7" type="ORF">C1280_01230</name>
</gene>
<accession>A0A2Z3GTD4</accession>
<dbReference type="SUPFAM" id="SSF110324">
    <property type="entry name" value="Ribosomal L27 protein-like"/>
    <property type="match status" value="1"/>
</dbReference>
<evidence type="ECO:0000256" key="1">
    <source>
        <dbReference type="ARBA" id="ARBA00010797"/>
    </source>
</evidence>
<reference evidence="7 8" key="1">
    <citation type="submission" date="2018-01" db="EMBL/GenBank/DDBJ databases">
        <title>G. obscuriglobus.</title>
        <authorList>
            <person name="Franke J."/>
            <person name="Blomberg W."/>
            <person name="Selmecki A."/>
        </authorList>
    </citation>
    <scope>NUCLEOTIDE SEQUENCE [LARGE SCALE GENOMIC DNA]</scope>
    <source>
        <strain evidence="7 8">DSM 5831</strain>
    </source>
</reference>
<dbReference type="PANTHER" id="PTHR15893">
    <property type="entry name" value="RIBOSOMAL PROTEIN L27"/>
    <property type="match status" value="1"/>
</dbReference>
<organism evidence="7 8">
    <name type="scientific">Gemmata obscuriglobus</name>
    <dbReference type="NCBI Taxonomy" id="114"/>
    <lineage>
        <taxon>Bacteria</taxon>
        <taxon>Pseudomonadati</taxon>
        <taxon>Planctomycetota</taxon>
        <taxon>Planctomycetia</taxon>
        <taxon>Gemmatales</taxon>
        <taxon>Gemmataceae</taxon>
        <taxon>Gemmata</taxon>
    </lineage>
</organism>
<dbReference type="GO" id="GO:0022625">
    <property type="term" value="C:cytosolic large ribosomal subunit"/>
    <property type="evidence" value="ECO:0007669"/>
    <property type="project" value="TreeGrafter"/>
</dbReference>
<dbReference type="OrthoDB" id="9803474at2"/>
<proteinExistence type="inferred from homology"/>
<keyword evidence="2 7" id="KW-0689">Ribosomal protein</keyword>
<dbReference type="Pfam" id="PF01016">
    <property type="entry name" value="Ribosomal_L27"/>
    <property type="match status" value="1"/>
</dbReference>
<sequence length="89" mass="9625">MAHKKGQGSVRNGRDSLSKRRGLKAYGGQAVTVGSIIVTQCGTKFHPGRFVRIAKDCSIFSLVEGKVYFDQGGRRINVQPNDPTSTAIC</sequence>
<dbReference type="KEGG" id="gog:C1280_01230"/>
<feature type="region of interest" description="Disordered" evidence="6">
    <location>
        <begin position="1"/>
        <end position="21"/>
    </location>
</feature>
<dbReference type="Gene3D" id="2.40.50.100">
    <property type="match status" value="1"/>
</dbReference>
<evidence type="ECO:0000256" key="2">
    <source>
        <dbReference type="ARBA" id="ARBA00022980"/>
    </source>
</evidence>
<dbReference type="RefSeq" id="WP_010036878.1">
    <property type="nucleotide sequence ID" value="NZ_CP025958.1"/>
</dbReference>
<protein>
    <recommendedName>
        <fullName evidence="4">Large ribosomal subunit protein bL27</fullName>
    </recommendedName>
    <alternativeName>
        <fullName evidence="5">50S ribosomal protein L27</fullName>
    </alternativeName>
</protein>
<keyword evidence="8" id="KW-1185">Reference proteome</keyword>
<dbReference type="EMBL" id="CP025958">
    <property type="protein sequence ID" value="AWM35781.1"/>
    <property type="molecule type" value="Genomic_DNA"/>
</dbReference>
<evidence type="ECO:0000313" key="8">
    <source>
        <dbReference type="Proteomes" id="UP000245802"/>
    </source>
</evidence>
<dbReference type="GO" id="GO:0003735">
    <property type="term" value="F:structural constituent of ribosome"/>
    <property type="evidence" value="ECO:0007669"/>
    <property type="project" value="InterPro"/>
</dbReference>
<evidence type="ECO:0000256" key="5">
    <source>
        <dbReference type="ARBA" id="ARBA00035477"/>
    </source>
</evidence>
<dbReference type="InterPro" id="IPR001684">
    <property type="entry name" value="Ribosomal_bL27"/>
</dbReference>
<name>A0A2Z3GTD4_9BACT</name>
<dbReference type="PRINTS" id="PR00063">
    <property type="entry name" value="RIBOSOMALL27"/>
</dbReference>
<evidence type="ECO:0000256" key="4">
    <source>
        <dbReference type="ARBA" id="ARBA00035175"/>
    </source>
</evidence>
<evidence type="ECO:0000256" key="6">
    <source>
        <dbReference type="SAM" id="MobiDB-lite"/>
    </source>
</evidence>
<dbReference type="AlphaFoldDB" id="A0A2Z3GTD4"/>
<dbReference type="Proteomes" id="UP000245802">
    <property type="component" value="Chromosome"/>
</dbReference>
<comment type="similarity">
    <text evidence="1">Belongs to the bacterial ribosomal protein bL27 family.</text>
</comment>